<evidence type="ECO:0000259" key="2">
    <source>
        <dbReference type="Pfam" id="PF13839"/>
    </source>
</evidence>
<dbReference type="InterPro" id="IPR026057">
    <property type="entry name" value="TBL_C"/>
</dbReference>
<protein>
    <recommendedName>
        <fullName evidence="2">Trichome birefringence-like C-terminal domain-containing protein</fullName>
    </recommendedName>
</protein>
<dbReference type="Pfam" id="PF13839">
    <property type="entry name" value="PC-Esterase"/>
    <property type="match status" value="1"/>
</dbReference>
<evidence type="ECO:0000313" key="4">
    <source>
        <dbReference type="Proteomes" id="UP000824469"/>
    </source>
</evidence>
<dbReference type="OMA" id="ASVELFW"/>
<accession>A0AA38FBS3</accession>
<keyword evidence="4" id="KW-1185">Reference proteome</keyword>
<dbReference type="PANTHER" id="PTHR32285">
    <property type="entry name" value="PROTEIN TRICHOME BIREFRINGENCE-LIKE 9-RELATED"/>
    <property type="match status" value="1"/>
</dbReference>
<dbReference type="GO" id="GO:0005794">
    <property type="term" value="C:Golgi apparatus"/>
    <property type="evidence" value="ECO:0007669"/>
    <property type="project" value="TreeGrafter"/>
</dbReference>
<dbReference type="InterPro" id="IPR029962">
    <property type="entry name" value="TBL"/>
</dbReference>
<organism evidence="3 4">
    <name type="scientific">Taxus chinensis</name>
    <name type="common">Chinese yew</name>
    <name type="synonym">Taxus wallichiana var. chinensis</name>
    <dbReference type="NCBI Taxonomy" id="29808"/>
    <lineage>
        <taxon>Eukaryota</taxon>
        <taxon>Viridiplantae</taxon>
        <taxon>Streptophyta</taxon>
        <taxon>Embryophyta</taxon>
        <taxon>Tracheophyta</taxon>
        <taxon>Spermatophyta</taxon>
        <taxon>Pinopsida</taxon>
        <taxon>Pinidae</taxon>
        <taxon>Conifers II</taxon>
        <taxon>Cupressales</taxon>
        <taxon>Taxaceae</taxon>
        <taxon>Taxus</taxon>
    </lineage>
</organism>
<comment type="caution">
    <text evidence="3">The sequence shown here is derived from an EMBL/GenBank/DDBJ whole genome shotgun (WGS) entry which is preliminary data.</text>
</comment>
<dbReference type="Proteomes" id="UP000824469">
    <property type="component" value="Unassembled WGS sequence"/>
</dbReference>
<dbReference type="PANTHER" id="PTHR32285:SF213">
    <property type="entry name" value="PROTEIN TRICHOME BIREFRINGENCE-LIKE 11"/>
    <property type="match status" value="1"/>
</dbReference>
<gene>
    <name evidence="3" type="ORF">KI387_039728</name>
</gene>
<name>A0AA38FBS3_TAXCH</name>
<feature type="domain" description="Trichome birefringence-like C-terminal" evidence="2">
    <location>
        <begin position="1"/>
        <end position="176"/>
    </location>
</feature>
<reference evidence="3 4" key="1">
    <citation type="journal article" date="2021" name="Nat. Plants">
        <title>The Taxus genome provides insights into paclitaxel biosynthesis.</title>
        <authorList>
            <person name="Xiong X."/>
            <person name="Gou J."/>
            <person name="Liao Q."/>
            <person name="Li Y."/>
            <person name="Zhou Q."/>
            <person name="Bi G."/>
            <person name="Li C."/>
            <person name="Du R."/>
            <person name="Wang X."/>
            <person name="Sun T."/>
            <person name="Guo L."/>
            <person name="Liang H."/>
            <person name="Lu P."/>
            <person name="Wu Y."/>
            <person name="Zhang Z."/>
            <person name="Ro D.K."/>
            <person name="Shang Y."/>
            <person name="Huang S."/>
            <person name="Yan J."/>
        </authorList>
    </citation>
    <scope>NUCLEOTIDE SEQUENCE [LARGE SCALE GENOMIC DNA]</scope>
    <source>
        <strain evidence="3">Ta-2019</strain>
    </source>
</reference>
<sequence length="184" mass="21064">FDARDMLERLRGKTLMFVGDSISRGQFESMLCLLQPALIPSNKKSMVELDADSPLTTFKALEYNASVELFWAPFLVELETNKQGKNILHLDYIEEHGMYWKGADILVFESSHWWDHSGGDGGQTWDVVMEGNETYSHIDPMLAYRKALLTWANWSISSIDFSKTTVFFSTMAPRHSGCEKEREP</sequence>
<evidence type="ECO:0000256" key="1">
    <source>
        <dbReference type="ARBA" id="ARBA00007727"/>
    </source>
</evidence>
<evidence type="ECO:0000313" key="3">
    <source>
        <dbReference type="EMBL" id="KAH9296140.1"/>
    </source>
</evidence>
<feature type="non-terminal residue" evidence="3">
    <location>
        <position position="1"/>
    </location>
</feature>
<dbReference type="EMBL" id="JAHRHJ020000011">
    <property type="protein sequence ID" value="KAH9296140.1"/>
    <property type="molecule type" value="Genomic_DNA"/>
</dbReference>
<feature type="non-terminal residue" evidence="3">
    <location>
        <position position="184"/>
    </location>
</feature>
<dbReference type="AlphaFoldDB" id="A0AA38FBS3"/>
<dbReference type="GO" id="GO:0016413">
    <property type="term" value="F:O-acetyltransferase activity"/>
    <property type="evidence" value="ECO:0007669"/>
    <property type="project" value="InterPro"/>
</dbReference>
<comment type="similarity">
    <text evidence="1">Belongs to the PC-esterase family. TBL subfamily.</text>
</comment>
<proteinExistence type="inferred from homology"/>